<dbReference type="Pfam" id="PF17771">
    <property type="entry name" value="ADAMTS_CR_2"/>
    <property type="match status" value="1"/>
</dbReference>
<dbReference type="PANTHER" id="PTHR35378:SF2">
    <property type="entry name" value="MUCIN-5AC-LIKE"/>
    <property type="match status" value="1"/>
</dbReference>
<evidence type="ECO:0000256" key="7">
    <source>
        <dbReference type="ARBA" id="ARBA00023180"/>
    </source>
</evidence>
<keyword evidence="5" id="KW-0482">Metalloprotease</keyword>
<feature type="active site" evidence="8">
    <location>
        <position position="530"/>
    </location>
</feature>
<evidence type="ECO:0000259" key="11">
    <source>
        <dbReference type="PROSITE" id="PS50215"/>
    </source>
</evidence>
<keyword evidence="2 8" id="KW-0479">Metal-binding</keyword>
<name>A0A9D4GUN1_DREPO</name>
<dbReference type="GO" id="GO:0046872">
    <property type="term" value="F:metal ion binding"/>
    <property type="evidence" value="ECO:0007669"/>
    <property type="project" value="UniProtKB-KW"/>
</dbReference>
<dbReference type="Proteomes" id="UP000828390">
    <property type="component" value="Unassembled WGS sequence"/>
</dbReference>
<feature type="compositionally biased region" description="Acidic residues" evidence="9">
    <location>
        <begin position="339"/>
        <end position="351"/>
    </location>
</feature>
<accession>A0A9D4GUN1</accession>
<dbReference type="AlphaFoldDB" id="A0A9D4GUN1"/>
<dbReference type="PANTHER" id="PTHR35378">
    <property type="entry name" value="UNNAMED PRODUCT"/>
    <property type="match status" value="1"/>
</dbReference>
<reference evidence="12" key="1">
    <citation type="journal article" date="2019" name="bioRxiv">
        <title>The Genome of the Zebra Mussel, Dreissena polymorpha: A Resource for Invasive Species Research.</title>
        <authorList>
            <person name="McCartney M.A."/>
            <person name="Auch B."/>
            <person name="Kono T."/>
            <person name="Mallez S."/>
            <person name="Zhang Y."/>
            <person name="Obille A."/>
            <person name="Becker A."/>
            <person name="Abrahante J.E."/>
            <person name="Garbe J."/>
            <person name="Badalamenti J.P."/>
            <person name="Herman A."/>
            <person name="Mangelson H."/>
            <person name="Liachko I."/>
            <person name="Sullivan S."/>
            <person name="Sone E.D."/>
            <person name="Koren S."/>
            <person name="Silverstein K.A.T."/>
            <person name="Beckman K.B."/>
            <person name="Gohl D.M."/>
        </authorList>
    </citation>
    <scope>NUCLEOTIDE SEQUENCE</scope>
    <source>
        <strain evidence="12">Duluth1</strain>
        <tissue evidence="12">Whole animal</tissue>
    </source>
</reference>
<dbReference type="EMBL" id="JAIWYP010000005">
    <property type="protein sequence ID" value="KAH3821880.1"/>
    <property type="molecule type" value="Genomic_DNA"/>
</dbReference>
<evidence type="ECO:0000256" key="9">
    <source>
        <dbReference type="SAM" id="MobiDB-lite"/>
    </source>
</evidence>
<feature type="region of interest" description="Disordered" evidence="9">
    <location>
        <begin position="161"/>
        <end position="187"/>
    </location>
</feature>
<feature type="compositionally biased region" description="Low complexity" evidence="9">
    <location>
        <begin position="701"/>
        <end position="780"/>
    </location>
</feature>
<feature type="region of interest" description="Disordered" evidence="9">
    <location>
        <begin position="697"/>
        <end position="780"/>
    </location>
</feature>
<dbReference type="GO" id="GO:0006508">
    <property type="term" value="P:proteolysis"/>
    <property type="evidence" value="ECO:0007669"/>
    <property type="project" value="UniProtKB-KW"/>
</dbReference>
<sequence length="835" mass="93830">MDGVDLLCIFFCTFGTIHAIDEYVLVEDITSDAFERQRYDDLPVTLELNVKRSVSSNVKLTLSENKRLNYNAPMYEVKSFNGQQFLKKLKTATLKDTKFYHDKENAGSFVVSCQRRSDGACVRRLTGSLELNNVAYEIRPADDTLSTRILDESPLSPHIMTRVSDAARGQRGLSHGGDDDERIPPDQEVNRNYLQVLKALRGRNDPAKPVRTVDIDGDVYLPKERLPDASEKSDHYRVIDDERIPPNIPDDRRQLPMPNGDGVLVEVRLDSNDENRDKDSKVNDDEGESKEKYDIRERKDNDDNIESKDYVDDAESKHIGGYAERKPSDDSWERKESNDDNGEREDESDEDYDKQIKIDFANLKTTLKRLLSVAPEENLRTGRQKRQDKVYAVELVVALDPSVWKNLRYETIDVTELNIYVTVTAFLLYKTVDSTNPLPPSTQILTVDDEERVDGDVYIDAIAPWLSKLSGLPDNDHVMVFTEYDLYSGNVSLNGVLGIAWVGSACKYYRVSINEDTSSLFTTVSVAAHELGHNLGSHHDGNSKYELSAGCPDTSKFIMAPTVHQLIRNDAFTQNPWRFSACSVKQFKAFIQSLDNSGNNCLLDKGDYYNGGEFNTFVSRLPGEQYSADEQCKKVFGNSSRLGCGSTTASPVICQHMLCTTSTTYCYYMTADQGTQCDAPAMNKWCIDGACVQRSSNTNAPTTQPTTTTTRPTTTTTRPITTTTRPTTTTTRPITTTTRRTTTTTRPITTTTRPTTTTTRPITTTTRPTTTTTRPITTTTRPKSCIDESYDGVSCKTLGELLDGLLGYKPSYWCRYDFLQDVCCAYCRDHGISVR</sequence>
<dbReference type="SUPFAM" id="SSF55486">
    <property type="entry name" value="Metalloproteases ('zincins'), catalytic domain"/>
    <property type="match status" value="1"/>
</dbReference>
<keyword evidence="3" id="KW-0378">Hydrolase</keyword>
<dbReference type="PROSITE" id="PS50215">
    <property type="entry name" value="ADAM_MEPRO"/>
    <property type="match status" value="1"/>
</dbReference>
<evidence type="ECO:0000256" key="4">
    <source>
        <dbReference type="ARBA" id="ARBA00022833"/>
    </source>
</evidence>
<feature type="domain" description="Peptidase M12B" evidence="11">
    <location>
        <begin position="391"/>
        <end position="593"/>
    </location>
</feature>
<dbReference type="Pfam" id="PF13688">
    <property type="entry name" value="Reprolysin_5"/>
    <property type="match status" value="1"/>
</dbReference>
<keyword evidence="10" id="KW-0732">Signal</keyword>
<dbReference type="Gene3D" id="3.40.390.10">
    <property type="entry name" value="Collagenase (Catalytic Domain)"/>
    <property type="match status" value="1"/>
</dbReference>
<dbReference type="Gene3D" id="3.40.1620.60">
    <property type="match status" value="1"/>
</dbReference>
<keyword evidence="7" id="KW-0325">Glycoprotein</keyword>
<proteinExistence type="predicted"/>
<feature type="binding site" evidence="8">
    <location>
        <position position="529"/>
    </location>
    <ligand>
        <name>Zn(2+)</name>
        <dbReference type="ChEBI" id="CHEBI:29105"/>
        <note>catalytic</note>
    </ligand>
</feature>
<keyword evidence="4 8" id="KW-0862">Zinc</keyword>
<evidence type="ECO:0000256" key="3">
    <source>
        <dbReference type="ARBA" id="ARBA00022801"/>
    </source>
</evidence>
<protein>
    <recommendedName>
        <fullName evidence="11">Peptidase M12B domain-containing protein</fullName>
    </recommendedName>
</protein>
<feature type="compositionally biased region" description="Basic and acidic residues" evidence="9">
    <location>
        <begin position="240"/>
        <end position="254"/>
    </location>
</feature>
<dbReference type="GO" id="GO:0004222">
    <property type="term" value="F:metalloendopeptidase activity"/>
    <property type="evidence" value="ECO:0007669"/>
    <property type="project" value="InterPro"/>
</dbReference>
<keyword evidence="13" id="KW-1185">Reference proteome</keyword>
<evidence type="ECO:0000313" key="12">
    <source>
        <dbReference type="EMBL" id="KAH3821880.1"/>
    </source>
</evidence>
<keyword evidence="1" id="KW-0645">Protease</keyword>
<dbReference type="InterPro" id="IPR024079">
    <property type="entry name" value="MetalloPept_cat_dom_sf"/>
</dbReference>
<feature type="region of interest" description="Disordered" evidence="9">
    <location>
        <begin position="240"/>
        <end position="351"/>
    </location>
</feature>
<evidence type="ECO:0000256" key="10">
    <source>
        <dbReference type="SAM" id="SignalP"/>
    </source>
</evidence>
<keyword evidence="6" id="KW-1015">Disulfide bond</keyword>
<reference evidence="12" key="2">
    <citation type="submission" date="2020-11" db="EMBL/GenBank/DDBJ databases">
        <authorList>
            <person name="McCartney M.A."/>
            <person name="Auch B."/>
            <person name="Kono T."/>
            <person name="Mallez S."/>
            <person name="Becker A."/>
            <person name="Gohl D.M."/>
            <person name="Silverstein K.A.T."/>
            <person name="Koren S."/>
            <person name="Bechman K.B."/>
            <person name="Herman A."/>
            <person name="Abrahante J.E."/>
            <person name="Garbe J."/>
        </authorList>
    </citation>
    <scope>NUCLEOTIDE SEQUENCE</scope>
    <source>
        <strain evidence="12">Duluth1</strain>
        <tissue evidence="12">Whole animal</tissue>
    </source>
</reference>
<gene>
    <name evidence="12" type="ORF">DPMN_123648</name>
</gene>
<feature type="compositionally biased region" description="Basic and acidic residues" evidence="9">
    <location>
        <begin position="267"/>
        <end position="338"/>
    </location>
</feature>
<feature type="binding site" evidence="8">
    <location>
        <position position="539"/>
    </location>
    <ligand>
        <name>Zn(2+)</name>
        <dbReference type="ChEBI" id="CHEBI:29105"/>
        <note>catalytic</note>
    </ligand>
</feature>
<comment type="caution">
    <text evidence="8">Lacks conserved residue(s) required for the propagation of feature annotation.</text>
</comment>
<feature type="signal peptide" evidence="10">
    <location>
        <begin position="1"/>
        <end position="19"/>
    </location>
</feature>
<feature type="binding site" evidence="8">
    <location>
        <position position="533"/>
    </location>
    <ligand>
        <name>Zn(2+)</name>
        <dbReference type="ChEBI" id="CHEBI:29105"/>
        <note>catalytic</note>
    </ligand>
</feature>
<dbReference type="InterPro" id="IPR001590">
    <property type="entry name" value="Peptidase_M12B"/>
</dbReference>
<comment type="caution">
    <text evidence="12">The sequence shown here is derived from an EMBL/GenBank/DDBJ whole genome shotgun (WGS) entry which is preliminary data.</text>
</comment>
<evidence type="ECO:0000313" key="13">
    <source>
        <dbReference type="Proteomes" id="UP000828390"/>
    </source>
</evidence>
<evidence type="ECO:0000256" key="2">
    <source>
        <dbReference type="ARBA" id="ARBA00022723"/>
    </source>
</evidence>
<dbReference type="InterPro" id="IPR041645">
    <property type="entry name" value="ADAMTS_CR_2"/>
</dbReference>
<organism evidence="12 13">
    <name type="scientific">Dreissena polymorpha</name>
    <name type="common">Zebra mussel</name>
    <name type="synonym">Mytilus polymorpha</name>
    <dbReference type="NCBI Taxonomy" id="45954"/>
    <lineage>
        <taxon>Eukaryota</taxon>
        <taxon>Metazoa</taxon>
        <taxon>Spiralia</taxon>
        <taxon>Lophotrochozoa</taxon>
        <taxon>Mollusca</taxon>
        <taxon>Bivalvia</taxon>
        <taxon>Autobranchia</taxon>
        <taxon>Heteroconchia</taxon>
        <taxon>Euheterodonta</taxon>
        <taxon>Imparidentia</taxon>
        <taxon>Neoheterodontei</taxon>
        <taxon>Myida</taxon>
        <taxon>Dreissenoidea</taxon>
        <taxon>Dreissenidae</taxon>
        <taxon>Dreissena</taxon>
    </lineage>
</organism>
<evidence type="ECO:0000256" key="5">
    <source>
        <dbReference type="ARBA" id="ARBA00023049"/>
    </source>
</evidence>
<evidence type="ECO:0000256" key="8">
    <source>
        <dbReference type="PROSITE-ProRule" id="PRU00276"/>
    </source>
</evidence>
<evidence type="ECO:0000256" key="6">
    <source>
        <dbReference type="ARBA" id="ARBA00023157"/>
    </source>
</evidence>
<feature type="chain" id="PRO_5038942158" description="Peptidase M12B domain-containing protein" evidence="10">
    <location>
        <begin position="20"/>
        <end position="835"/>
    </location>
</feature>
<evidence type="ECO:0000256" key="1">
    <source>
        <dbReference type="ARBA" id="ARBA00022670"/>
    </source>
</evidence>